<organism evidence="2 3">
    <name type="scientific">Platysternon megacephalum</name>
    <name type="common">big-headed turtle</name>
    <dbReference type="NCBI Taxonomy" id="55544"/>
    <lineage>
        <taxon>Eukaryota</taxon>
        <taxon>Metazoa</taxon>
        <taxon>Chordata</taxon>
        <taxon>Craniata</taxon>
        <taxon>Vertebrata</taxon>
        <taxon>Euteleostomi</taxon>
        <taxon>Archelosauria</taxon>
        <taxon>Testudinata</taxon>
        <taxon>Testudines</taxon>
        <taxon>Cryptodira</taxon>
        <taxon>Durocryptodira</taxon>
        <taxon>Testudinoidea</taxon>
        <taxon>Platysternidae</taxon>
        <taxon>Platysternon</taxon>
    </lineage>
</organism>
<evidence type="ECO:0000256" key="1">
    <source>
        <dbReference type="SAM" id="MobiDB-lite"/>
    </source>
</evidence>
<dbReference type="Proteomes" id="UP000297703">
    <property type="component" value="Unassembled WGS sequence"/>
</dbReference>
<accession>A0A4D9DKM2</accession>
<reference evidence="2 3" key="2">
    <citation type="submission" date="2019-04" db="EMBL/GenBank/DDBJ databases">
        <title>The genome sequence of big-headed turtle.</title>
        <authorList>
            <person name="Gong S."/>
        </authorList>
    </citation>
    <scope>NUCLEOTIDE SEQUENCE [LARGE SCALE GENOMIC DNA]</scope>
    <source>
        <strain evidence="2">DO16091913</strain>
        <tissue evidence="2">Muscle</tissue>
    </source>
</reference>
<name>A0A4D9DKM2_9SAUR</name>
<evidence type="ECO:0000313" key="2">
    <source>
        <dbReference type="EMBL" id="TFJ97850.1"/>
    </source>
</evidence>
<comment type="caution">
    <text evidence="2">The sequence shown here is derived from an EMBL/GenBank/DDBJ whole genome shotgun (WGS) entry which is preliminary data.</text>
</comment>
<evidence type="ECO:0000313" key="3">
    <source>
        <dbReference type="Proteomes" id="UP000297703"/>
    </source>
</evidence>
<keyword evidence="3" id="KW-1185">Reference proteome</keyword>
<protein>
    <submittedName>
        <fullName evidence="2">Trypsin-3-like</fullName>
    </submittedName>
</protein>
<sequence>MVHFQAMVHVEPAPWQPHGLSRVVYCRGRTYLVTGHSLPMADQPGALEKRCLLGRLQGSPLPAPGCTLPHRDRSLSPSQTSGLGELMLPRAQLFEPNPKPAEVFLKPQSAPRGRHTPGTQWLSHRGRGAAPGNGRKVEPSTWPKAMGHGQGLPTQHWAAGRLGRPVGGGALKPSFLPTSTCNHSNAPRSLWGHRASLATTET</sequence>
<dbReference type="AlphaFoldDB" id="A0A4D9DKM2"/>
<proteinExistence type="predicted"/>
<feature type="region of interest" description="Disordered" evidence="1">
    <location>
        <begin position="104"/>
        <end position="137"/>
    </location>
</feature>
<reference evidence="2 3" key="1">
    <citation type="submission" date="2019-04" db="EMBL/GenBank/DDBJ databases">
        <title>Draft genome of the big-headed turtle Platysternon megacephalum.</title>
        <authorList>
            <person name="Gong S."/>
        </authorList>
    </citation>
    <scope>NUCLEOTIDE SEQUENCE [LARGE SCALE GENOMIC DNA]</scope>
    <source>
        <strain evidence="2">DO16091913</strain>
        <tissue evidence="2">Muscle</tissue>
    </source>
</reference>
<dbReference type="EMBL" id="QXTE01000456">
    <property type="protein sequence ID" value="TFJ97850.1"/>
    <property type="molecule type" value="Genomic_DNA"/>
</dbReference>
<gene>
    <name evidence="2" type="ORF">DR999_PMT20275</name>
</gene>